<protein>
    <submittedName>
        <fullName evidence="1">Uncharacterized protein</fullName>
    </submittedName>
</protein>
<comment type="caution">
    <text evidence="1">The sequence shown here is derived from an EMBL/GenBank/DDBJ whole genome shotgun (WGS) entry which is preliminary data.</text>
</comment>
<sequence>MIRWLCRQVIARLRLVFVACPWSDTSVLTTRGSKRSYAHSLVECFVTLHDLLTLLVQVEKKAIATAAVAWATGGDKEEQCQGRKRRETMVMTISFLSKMGRGR</sequence>
<name>A0A427B9N3_ENSVE</name>
<reference evidence="1 2" key="1">
    <citation type="journal article" date="2014" name="Agronomy (Basel)">
        <title>A Draft Genome Sequence for Ensete ventricosum, the Drought-Tolerant Tree Against Hunger.</title>
        <authorList>
            <person name="Harrison J."/>
            <person name="Moore K.A."/>
            <person name="Paszkiewicz K."/>
            <person name="Jones T."/>
            <person name="Grant M."/>
            <person name="Ambacheew D."/>
            <person name="Muzemil S."/>
            <person name="Studholme D.J."/>
        </authorList>
    </citation>
    <scope>NUCLEOTIDE SEQUENCE [LARGE SCALE GENOMIC DNA]</scope>
</reference>
<proteinExistence type="predicted"/>
<organism evidence="1 2">
    <name type="scientific">Ensete ventricosum</name>
    <name type="common">Abyssinian banana</name>
    <name type="synonym">Musa ensete</name>
    <dbReference type="NCBI Taxonomy" id="4639"/>
    <lineage>
        <taxon>Eukaryota</taxon>
        <taxon>Viridiplantae</taxon>
        <taxon>Streptophyta</taxon>
        <taxon>Embryophyta</taxon>
        <taxon>Tracheophyta</taxon>
        <taxon>Spermatophyta</taxon>
        <taxon>Magnoliopsida</taxon>
        <taxon>Liliopsida</taxon>
        <taxon>Zingiberales</taxon>
        <taxon>Musaceae</taxon>
        <taxon>Ensete</taxon>
    </lineage>
</organism>
<dbReference type="AlphaFoldDB" id="A0A427B9N3"/>
<gene>
    <name evidence="1" type="ORF">B296_00009154</name>
</gene>
<evidence type="ECO:0000313" key="1">
    <source>
        <dbReference type="EMBL" id="RRT85209.1"/>
    </source>
</evidence>
<evidence type="ECO:0000313" key="2">
    <source>
        <dbReference type="Proteomes" id="UP000287651"/>
    </source>
</evidence>
<dbReference type="Proteomes" id="UP000287651">
    <property type="component" value="Unassembled WGS sequence"/>
</dbReference>
<dbReference type="EMBL" id="AMZH03000155">
    <property type="protein sequence ID" value="RRT85209.1"/>
    <property type="molecule type" value="Genomic_DNA"/>
</dbReference>
<accession>A0A427B9N3</accession>